<comment type="catalytic activity">
    <reaction evidence="4">
        <text>N(1)-(5-phospho-beta-D-ribosyl)glycinamide + (6R)-10-formyltetrahydrofolate = N(2)-formyl-N(1)-(5-phospho-beta-D-ribosyl)glycinamide + (6S)-5,6,7,8-tetrahydrofolate + H(+)</text>
        <dbReference type="Rhea" id="RHEA:15053"/>
        <dbReference type="ChEBI" id="CHEBI:15378"/>
        <dbReference type="ChEBI" id="CHEBI:57453"/>
        <dbReference type="ChEBI" id="CHEBI:143788"/>
        <dbReference type="ChEBI" id="CHEBI:147286"/>
        <dbReference type="ChEBI" id="CHEBI:195366"/>
        <dbReference type="EC" id="2.1.2.2"/>
    </reaction>
</comment>
<comment type="similarity">
    <text evidence="4">Belongs to the GART family.</text>
</comment>
<evidence type="ECO:0000256" key="1">
    <source>
        <dbReference type="ARBA" id="ARBA00005054"/>
    </source>
</evidence>
<feature type="active site" description="Proton donor" evidence="4">
    <location>
        <position position="108"/>
    </location>
</feature>
<dbReference type="EMBL" id="CP003984">
    <property type="protein sequence ID" value="AII86865.1"/>
    <property type="molecule type" value="Genomic_DNA"/>
</dbReference>
<dbReference type="InterPro" id="IPR004607">
    <property type="entry name" value="GART"/>
</dbReference>
<name>A0AAN0RIH3_9RHOB</name>
<proteinExistence type="inferred from homology"/>
<evidence type="ECO:0000313" key="6">
    <source>
        <dbReference type="EMBL" id="AII86865.1"/>
    </source>
</evidence>
<dbReference type="AlphaFoldDB" id="A0AAN0RIH3"/>
<comment type="function">
    <text evidence="4">Catalyzes the transfer of a formyl group from 10-formyltetrahydrofolate to 5-phospho-ribosyl-glycinamide (GAR), producing 5-phospho-ribosyl-N-formylglycinamide (FGAR) and tetrahydrofolate.</text>
</comment>
<keyword evidence="2 4" id="KW-0808">Transferase</keyword>
<dbReference type="Gene3D" id="3.40.50.170">
    <property type="entry name" value="Formyl transferase, N-terminal domain"/>
    <property type="match status" value="1"/>
</dbReference>
<dbReference type="SUPFAM" id="SSF53328">
    <property type="entry name" value="Formyltransferase"/>
    <property type="match status" value="1"/>
</dbReference>
<feature type="binding site" evidence="4">
    <location>
        <begin position="11"/>
        <end position="13"/>
    </location>
    <ligand>
        <name>N(1)-(5-phospho-beta-D-ribosyl)glycinamide</name>
        <dbReference type="ChEBI" id="CHEBI:143788"/>
    </ligand>
</feature>
<feature type="binding site" evidence="4">
    <location>
        <position position="64"/>
    </location>
    <ligand>
        <name>(6R)-10-formyltetrahydrofolate</name>
        <dbReference type="ChEBI" id="CHEBI:195366"/>
    </ligand>
</feature>
<dbReference type="HAMAP" id="MF_01930">
    <property type="entry name" value="PurN"/>
    <property type="match status" value="1"/>
</dbReference>
<dbReference type="EC" id="2.1.2.2" evidence="4"/>
<evidence type="ECO:0000256" key="4">
    <source>
        <dbReference type="HAMAP-Rule" id="MF_01930"/>
    </source>
</evidence>
<organism evidence="6 7">
    <name type="scientific">Planktomarina temperata RCA23</name>
    <dbReference type="NCBI Taxonomy" id="666509"/>
    <lineage>
        <taxon>Bacteria</taxon>
        <taxon>Pseudomonadati</taxon>
        <taxon>Pseudomonadota</taxon>
        <taxon>Alphaproteobacteria</taxon>
        <taxon>Rhodobacterales</taxon>
        <taxon>Paracoccaceae</taxon>
        <taxon>Planktomarina</taxon>
    </lineage>
</organism>
<feature type="binding site" evidence="4">
    <location>
        <position position="106"/>
    </location>
    <ligand>
        <name>(6R)-10-formyltetrahydrofolate</name>
        <dbReference type="ChEBI" id="CHEBI:195366"/>
    </ligand>
</feature>
<keyword evidence="7" id="KW-1185">Reference proteome</keyword>
<evidence type="ECO:0000256" key="2">
    <source>
        <dbReference type="ARBA" id="ARBA00022679"/>
    </source>
</evidence>
<reference evidence="6 7" key="1">
    <citation type="journal article" date="2014" name="ISME J.">
        <title>Adaptation of an abundant Roseobacter RCA organism to pelagic systems revealed by genomic and transcriptomic analyses.</title>
        <authorList>
            <person name="Voget S."/>
            <person name="Wemheuer B."/>
            <person name="Brinkhoff T."/>
            <person name="Vollmers J."/>
            <person name="Dietrich S."/>
            <person name="Giebel H.A."/>
            <person name="Beardsley C."/>
            <person name="Sardemann C."/>
            <person name="Bakenhus I."/>
            <person name="Billerbeck S."/>
            <person name="Daniel R."/>
            <person name="Simon M."/>
        </authorList>
    </citation>
    <scope>NUCLEOTIDE SEQUENCE [LARGE SCALE GENOMIC DNA]</scope>
    <source>
        <strain evidence="6 7">RCA23</strain>
    </source>
</reference>
<feature type="site" description="Raises pKa of active site His" evidence="4">
    <location>
        <position position="144"/>
    </location>
</feature>
<dbReference type="GO" id="GO:0005829">
    <property type="term" value="C:cytosol"/>
    <property type="evidence" value="ECO:0007669"/>
    <property type="project" value="TreeGrafter"/>
</dbReference>
<dbReference type="InterPro" id="IPR036477">
    <property type="entry name" value="Formyl_transf_N_sf"/>
</dbReference>
<accession>A0AAN0RIH3</accession>
<dbReference type="PANTHER" id="PTHR43369">
    <property type="entry name" value="PHOSPHORIBOSYLGLYCINAMIDE FORMYLTRANSFERASE"/>
    <property type="match status" value="1"/>
</dbReference>
<evidence type="ECO:0000259" key="5">
    <source>
        <dbReference type="Pfam" id="PF00551"/>
    </source>
</evidence>
<evidence type="ECO:0000256" key="3">
    <source>
        <dbReference type="ARBA" id="ARBA00022755"/>
    </source>
</evidence>
<keyword evidence="3 4" id="KW-0658">Purine biosynthesis</keyword>
<dbReference type="GO" id="GO:0006189">
    <property type="term" value="P:'de novo' IMP biosynthetic process"/>
    <property type="evidence" value="ECO:0007669"/>
    <property type="project" value="UniProtKB-UniRule"/>
</dbReference>
<dbReference type="NCBIfam" id="TIGR00639">
    <property type="entry name" value="PurN"/>
    <property type="match status" value="1"/>
</dbReference>
<dbReference type="GO" id="GO:0004644">
    <property type="term" value="F:phosphoribosylglycinamide formyltransferase activity"/>
    <property type="evidence" value="ECO:0007669"/>
    <property type="project" value="UniProtKB-UniRule"/>
</dbReference>
<feature type="domain" description="Formyl transferase N-terminal" evidence="5">
    <location>
        <begin position="1"/>
        <end position="181"/>
    </location>
</feature>
<dbReference type="Proteomes" id="UP000028680">
    <property type="component" value="Chromosome"/>
</dbReference>
<dbReference type="Pfam" id="PF00551">
    <property type="entry name" value="Formyl_trans_N"/>
    <property type="match status" value="1"/>
</dbReference>
<dbReference type="PANTHER" id="PTHR43369:SF2">
    <property type="entry name" value="PHOSPHORIBOSYLGLYCINAMIDE FORMYLTRANSFERASE"/>
    <property type="match status" value="1"/>
</dbReference>
<feature type="binding site" evidence="4">
    <location>
        <begin position="89"/>
        <end position="92"/>
    </location>
    <ligand>
        <name>(6R)-10-formyltetrahydrofolate</name>
        <dbReference type="ChEBI" id="CHEBI:195366"/>
    </ligand>
</feature>
<protein>
    <recommendedName>
        <fullName evidence="4">Phosphoribosylglycinamide formyltransferase</fullName>
        <ecNumber evidence="4">2.1.2.2</ecNumber>
    </recommendedName>
    <alternativeName>
        <fullName evidence="4">5'-phosphoribosylglycinamide transformylase</fullName>
    </alternativeName>
    <alternativeName>
        <fullName evidence="4">GAR transformylase</fullName>
        <shortName evidence="4">GART</shortName>
    </alternativeName>
</protein>
<dbReference type="InterPro" id="IPR002376">
    <property type="entry name" value="Formyl_transf_N"/>
</dbReference>
<evidence type="ECO:0000313" key="7">
    <source>
        <dbReference type="Proteomes" id="UP000028680"/>
    </source>
</evidence>
<gene>
    <name evidence="4 6" type="primary">purN</name>
    <name evidence="6" type="ORF">RCA23_c13220</name>
</gene>
<sequence length="192" mass="20952">MNVAILISGGGSNMLRLLEDMARPHPGHARLVLSNRPEAGGLVRAQAMGVATEVLDHRTFGEDRASFETELHKILMAYEIDVICLAGFMRILGAEFVSAWRGRMLNIHPSLLPKYQGLHTHQRALAAGDALAGCSVHEVVPQLDAGPVLGQSEVPILPGDTAQDLADRVLEQEHLLYPKVLRTFLTHFEPPS</sequence>
<dbReference type="CDD" id="cd08645">
    <property type="entry name" value="FMT_core_GART"/>
    <property type="match status" value="1"/>
</dbReference>
<comment type="pathway">
    <text evidence="1 4">Purine metabolism; IMP biosynthesis via de novo pathway; N(2)-formyl-N(1)-(5-phospho-D-ribosyl)glycinamide from N(1)-(5-phospho-D-ribosyl)glycinamide (10-formyl THF route): step 1/1.</text>
</comment>
<dbReference type="KEGG" id="ptp:RCA23_c13220"/>